<keyword evidence="2" id="KW-1185">Reference proteome</keyword>
<dbReference type="OrthoDB" id="1494779at2"/>
<accession>A0A1T5C948</accession>
<evidence type="ECO:0000313" key="2">
    <source>
        <dbReference type="Proteomes" id="UP000190541"/>
    </source>
</evidence>
<evidence type="ECO:0000313" key="1">
    <source>
        <dbReference type="EMBL" id="SKB56092.1"/>
    </source>
</evidence>
<protein>
    <submittedName>
        <fullName evidence="1">Uncharacterized protein</fullName>
    </submittedName>
</protein>
<dbReference type="EMBL" id="FUYS01000004">
    <property type="protein sequence ID" value="SKB56092.1"/>
    <property type="molecule type" value="Genomic_DNA"/>
</dbReference>
<dbReference type="RefSeq" id="WP_139378627.1">
    <property type="nucleotide sequence ID" value="NZ_FUYS01000004.1"/>
</dbReference>
<name>A0A1T5C948_9SPHI</name>
<dbReference type="AlphaFoldDB" id="A0A1T5C948"/>
<reference evidence="1 2" key="1">
    <citation type="submission" date="2017-02" db="EMBL/GenBank/DDBJ databases">
        <authorList>
            <person name="Peterson S.W."/>
        </authorList>
    </citation>
    <scope>NUCLEOTIDE SEQUENCE [LARGE SCALE GENOMIC DNA]</scope>
    <source>
        <strain evidence="1 2">DSM 22899</strain>
    </source>
</reference>
<organism evidence="1 2">
    <name type="scientific">Parapedobacter luteus</name>
    <dbReference type="NCBI Taxonomy" id="623280"/>
    <lineage>
        <taxon>Bacteria</taxon>
        <taxon>Pseudomonadati</taxon>
        <taxon>Bacteroidota</taxon>
        <taxon>Sphingobacteriia</taxon>
        <taxon>Sphingobacteriales</taxon>
        <taxon>Sphingobacteriaceae</taxon>
        <taxon>Parapedobacter</taxon>
    </lineage>
</organism>
<dbReference type="STRING" id="623280.SAMN05660226_01987"/>
<gene>
    <name evidence="1" type="ORF">SAMN05660226_01987</name>
</gene>
<dbReference type="Proteomes" id="UP000190541">
    <property type="component" value="Unassembled WGS sequence"/>
</dbReference>
<sequence length="138" mass="15754">MKKILLLFIVSISSNHCLGQLTVTVGVKYKSTDGSYSKYYFREIDLVTGVELNNATNTREYDVYSDYALIWFDQTQVAIVKLKSKIQSDVNRMMGKPIDKTLLEINCQIAGYNKEGVDQNGTEWKLCFYSHDLQSLCS</sequence>
<proteinExistence type="predicted"/>